<dbReference type="RefSeq" id="WP_132140986.1">
    <property type="nucleotide sequence ID" value="NZ_CAXSRD010000001.1"/>
</dbReference>
<evidence type="ECO:0000313" key="2">
    <source>
        <dbReference type="Proteomes" id="UP000294527"/>
    </source>
</evidence>
<keyword evidence="1" id="KW-0067">ATP-binding</keyword>
<dbReference type="AlphaFoldDB" id="A0A4R4GAR6"/>
<organism evidence="1 2">
    <name type="scientific">Phocaeicola dorei</name>
    <dbReference type="NCBI Taxonomy" id="357276"/>
    <lineage>
        <taxon>Bacteria</taxon>
        <taxon>Pseudomonadati</taxon>
        <taxon>Bacteroidota</taxon>
        <taxon>Bacteroidia</taxon>
        <taxon>Bacteroidales</taxon>
        <taxon>Bacteroidaceae</taxon>
        <taxon>Phocaeicola</taxon>
    </lineage>
</organism>
<dbReference type="EMBL" id="SLTU01000003">
    <property type="protein sequence ID" value="TDA71463.1"/>
    <property type="molecule type" value="Genomic_DNA"/>
</dbReference>
<reference evidence="1 2" key="1">
    <citation type="journal article" date="2019" name="Nat. Microbiol.">
        <title>Genomic variation and strain-specific functional adaptation in the human gut microbiome during early life.</title>
        <authorList>
            <person name="Vatanen T."/>
            <person name="Plichta D.R."/>
            <person name="Somani J."/>
            <person name="Munch P.C."/>
            <person name="Arthur T.D."/>
            <person name="Hall A.B."/>
            <person name="Rudolf S."/>
            <person name="Oakeley E.J."/>
            <person name="Ke X."/>
            <person name="Young R.A."/>
            <person name="Haiser H.J."/>
            <person name="Kolde R."/>
            <person name="Yassour M."/>
            <person name="Luopajarvi K."/>
            <person name="Siljander H."/>
            <person name="Virtanen S.M."/>
            <person name="Ilonen J."/>
            <person name="Uibo R."/>
            <person name="Tillmann V."/>
            <person name="Mokurov S."/>
            <person name="Dorshakova N."/>
            <person name="Porter J.A."/>
            <person name="McHardy A.C."/>
            <person name="Lahdesmaki H."/>
            <person name="Vlamakis H."/>
            <person name="Huttenhower C."/>
            <person name="Knip M."/>
            <person name="Xavier R.J."/>
        </authorList>
    </citation>
    <scope>NUCLEOTIDE SEQUENCE [LARGE SCALE GENOMIC DNA]</scope>
    <source>
        <strain evidence="1 2">RJX1047</strain>
    </source>
</reference>
<keyword evidence="1" id="KW-0547">Nucleotide-binding</keyword>
<protein>
    <submittedName>
        <fullName evidence="1">ATP-binding protein</fullName>
    </submittedName>
</protein>
<gene>
    <name evidence="1" type="ORF">E1I98_21465</name>
</gene>
<proteinExistence type="predicted"/>
<accession>A0A4R4GAR6</accession>
<name>A0A4R4GAR6_9BACT</name>
<dbReference type="Proteomes" id="UP000294527">
    <property type="component" value="Unassembled WGS sequence"/>
</dbReference>
<dbReference type="GO" id="GO:0005524">
    <property type="term" value="F:ATP binding"/>
    <property type="evidence" value="ECO:0007669"/>
    <property type="project" value="UniProtKB-KW"/>
</dbReference>
<comment type="caution">
    <text evidence="1">The sequence shown here is derived from an EMBL/GenBank/DDBJ whole genome shotgun (WGS) entry which is preliminary data.</text>
</comment>
<evidence type="ECO:0000313" key="1">
    <source>
        <dbReference type="EMBL" id="TDA71463.1"/>
    </source>
</evidence>
<sequence length="94" mass="11086">MWEKIRVWTINGKLIPTRLAILWGRYVEFHILPYSYAEYLQLMQQLAGRASYWAYLQKGGLSELYNLPTVESEKQYVASVKDMILLRDISPFVI</sequence>